<sequence>MEHIIRAVRADEWEKAREIRLAALQDPAAPIAFMETYEQGLAHTPDFWRERTRNAAAGVAGNQFIAEESGGRWVGTVTALVERPAAAVGFGEAARVDQTHLVGVFVRPEARGIGVTKELFRAAVDWSWSLPGSRIERVRLYVHEDNARAAAFYRRFGFAPSGESVPGPPRPSERPSDPPARELEYELWREVSR</sequence>
<protein>
    <submittedName>
        <fullName evidence="1">GNAT family N-acetyltransferase</fullName>
    </submittedName>
</protein>
<proteinExistence type="predicted"/>
<comment type="caution">
    <text evidence="1">The sequence shown here is derived from an EMBL/GenBank/DDBJ whole genome shotgun (WGS) entry which is preliminary data.</text>
</comment>
<dbReference type="EMBL" id="JBBKAI010000002">
    <property type="protein sequence ID" value="MEJ8658216.1"/>
    <property type="molecule type" value="Genomic_DNA"/>
</dbReference>
<evidence type="ECO:0000313" key="2">
    <source>
        <dbReference type="Proteomes" id="UP001375539"/>
    </source>
</evidence>
<accession>A0ACC6QIV4</accession>
<evidence type="ECO:0000313" key="1">
    <source>
        <dbReference type="EMBL" id="MEJ8658216.1"/>
    </source>
</evidence>
<name>A0ACC6QIV4_9ACTN</name>
<dbReference type="Proteomes" id="UP001375539">
    <property type="component" value="Unassembled WGS sequence"/>
</dbReference>
<reference evidence="1" key="1">
    <citation type="submission" date="2024-03" db="EMBL/GenBank/DDBJ databases">
        <title>Novel Streptomyces species of biotechnological and ecological value are a feature of Machair soil.</title>
        <authorList>
            <person name="Prole J.R."/>
            <person name="Goodfellow M."/>
            <person name="Allenby N."/>
            <person name="Ward A.C."/>
        </authorList>
    </citation>
    <scope>NUCLEOTIDE SEQUENCE</scope>
    <source>
        <strain evidence="1">MS1.AVA.4</strain>
    </source>
</reference>
<organism evidence="1 2">
    <name type="scientific">Streptomyces pratisoli</name>
    <dbReference type="NCBI Taxonomy" id="3139917"/>
    <lineage>
        <taxon>Bacteria</taxon>
        <taxon>Bacillati</taxon>
        <taxon>Actinomycetota</taxon>
        <taxon>Actinomycetes</taxon>
        <taxon>Kitasatosporales</taxon>
        <taxon>Streptomycetaceae</taxon>
        <taxon>Streptomyces</taxon>
    </lineage>
</organism>
<keyword evidence="2" id="KW-1185">Reference proteome</keyword>
<gene>
    <name evidence="1" type="ORF">WKI58_17035</name>
</gene>